<protein>
    <submittedName>
        <fullName evidence="1">HAD-superfamily subfamily IB hydrolase, TIGR01490</fullName>
    </submittedName>
</protein>
<dbReference type="SUPFAM" id="SSF56784">
    <property type="entry name" value="HAD-like"/>
    <property type="match status" value="1"/>
</dbReference>
<dbReference type="NCBIfam" id="TIGR01490">
    <property type="entry name" value="HAD-SF-IB-hyp1"/>
    <property type="match status" value="1"/>
</dbReference>
<dbReference type="InterPro" id="IPR036412">
    <property type="entry name" value="HAD-like_sf"/>
</dbReference>
<dbReference type="InterPro" id="IPR023214">
    <property type="entry name" value="HAD_sf"/>
</dbReference>
<sequence length="232" mass="26948">MPKKKTKVAVFDIDGTIFRSSLLIELTEALIEEGILPAKVRKLYAKAYKKWLDRKGDYRNYIDGVVLAFETNIRGVAYEDFFKVARKVMAFHQNRVYRYTRDLVRDLRKRSYYLLAISGSPTGIVQPFAKKLGFRKMYGRFYELDKRGRFTGKTLHSELIGDKAKILKRAVEKEELTLKNSIGVGDTEADIAFLKLVERPIAFNPNLKLYKYAKKAGWTIVTERKDVIYKIK</sequence>
<organism evidence="1 2">
    <name type="scientific">Candidatus Azambacteria bacterium GW2011_GWD2_46_48</name>
    <dbReference type="NCBI Taxonomy" id="1618623"/>
    <lineage>
        <taxon>Bacteria</taxon>
        <taxon>Candidatus Azamiibacteriota</taxon>
    </lineage>
</organism>
<gene>
    <name evidence="1" type="ORF">UX56_C0029G0003</name>
</gene>
<dbReference type="PANTHER" id="PTHR43344">
    <property type="entry name" value="PHOSPHOSERINE PHOSPHATASE"/>
    <property type="match status" value="1"/>
</dbReference>
<dbReference type="AlphaFoldDB" id="A0A0G1Q6G4"/>
<name>A0A0G1Q6G4_9BACT</name>
<keyword evidence="1" id="KW-0378">Hydrolase</keyword>
<dbReference type="NCBIfam" id="TIGR01488">
    <property type="entry name" value="HAD-SF-IB"/>
    <property type="match status" value="1"/>
</dbReference>
<dbReference type="Pfam" id="PF12710">
    <property type="entry name" value="HAD"/>
    <property type="match status" value="1"/>
</dbReference>
<dbReference type="GO" id="GO:0016787">
    <property type="term" value="F:hydrolase activity"/>
    <property type="evidence" value="ECO:0007669"/>
    <property type="project" value="UniProtKB-KW"/>
</dbReference>
<dbReference type="InterPro" id="IPR050582">
    <property type="entry name" value="HAD-like_SerB"/>
</dbReference>
<dbReference type="EMBL" id="LCMR01000029">
    <property type="protein sequence ID" value="KKU40636.1"/>
    <property type="molecule type" value="Genomic_DNA"/>
</dbReference>
<dbReference type="Gene3D" id="1.20.1440.100">
    <property type="entry name" value="SG protein - dephosphorylation function"/>
    <property type="match status" value="1"/>
</dbReference>
<reference evidence="1 2" key="1">
    <citation type="journal article" date="2015" name="Nature">
        <title>rRNA introns, odd ribosomes, and small enigmatic genomes across a large radiation of phyla.</title>
        <authorList>
            <person name="Brown C.T."/>
            <person name="Hug L.A."/>
            <person name="Thomas B.C."/>
            <person name="Sharon I."/>
            <person name="Castelle C.J."/>
            <person name="Singh A."/>
            <person name="Wilkins M.J."/>
            <person name="Williams K.H."/>
            <person name="Banfield J.F."/>
        </authorList>
    </citation>
    <scope>NUCLEOTIDE SEQUENCE [LARGE SCALE GENOMIC DNA]</scope>
</reference>
<dbReference type="Gene3D" id="3.40.50.1000">
    <property type="entry name" value="HAD superfamily/HAD-like"/>
    <property type="match status" value="1"/>
</dbReference>
<comment type="caution">
    <text evidence="1">The sequence shown here is derived from an EMBL/GenBank/DDBJ whole genome shotgun (WGS) entry which is preliminary data.</text>
</comment>
<evidence type="ECO:0000313" key="1">
    <source>
        <dbReference type="EMBL" id="KKU40636.1"/>
    </source>
</evidence>
<dbReference type="InterPro" id="IPR006385">
    <property type="entry name" value="HAD_hydro_SerB1"/>
</dbReference>
<dbReference type="Proteomes" id="UP000034391">
    <property type="component" value="Unassembled WGS sequence"/>
</dbReference>
<evidence type="ECO:0000313" key="2">
    <source>
        <dbReference type="Proteomes" id="UP000034391"/>
    </source>
</evidence>
<proteinExistence type="predicted"/>
<accession>A0A0G1Q6G4</accession>